<dbReference type="AlphaFoldDB" id="A0A9W8NS15"/>
<keyword evidence="9" id="KW-1185">Reference proteome</keyword>
<comment type="caution">
    <text evidence="8">The sequence shown here is derived from an EMBL/GenBank/DDBJ whole genome shotgun (WGS) entry which is preliminary data.</text>
</comment>
<dbReference type="Pfam" id="PF13640">
    <property type="entry name" value="2OG-FeII_Oxy_3"/>
    <property type="match status" value="1"/>
</dbReference>
<evidence type="ECO:0000313" key="9">
    <source>
        <dbReference type="Proteomes" id="UP001142393"/>
    </source>
</evidence>
<dbReference type="PANTHER" id="PTHR10869">
    <property type="entry name" value="PROLYL 4-HYDROXYLASE ALPHA SUBUNIT"/>
    <property type="match status" value="1"/>
</dbReference>
<evidence type="ECO:0000256" key="6">
    <source>
        <dbReference type="SAM" id="MobiDB-lite"/>
    </source>
</evidence>
<proteinExistence type="predicted"/>
<dbReference type="GO" id="GO:0031418">
    <property type="term" value="F:L-ascorbic acid binding"/>
    <property type="evidence" value="ECO:0007669"/>
    <property type="project" value="InterPro"/>
</dbReference>
<dbReference type="PANTHER" id="PTHR10869:SF241">
    <property type="entry name" value="FE2OG DIOXYGENASE DOMAIN-CONTAINING PROTEIN"/>
    <property type="match status" value="1"/>
</dbReference>
<gene>
    <name evidence="8" type="ORF">DFH05DRAFT_1512844</name>
</gene>
<feature type="region of interest" description="Disordered" evidence="6">
    <location>
        <begin position="59"/>
        <end position="78"/>
    </location>
</feature>
<dbReference type="EMBL" id="JANVFU010000017">
    <property type="protein sequence ID" value="KAJ3739796.1"/>
    <property type="molecule type" value="Genomic_DNA"/>
</dbReference>
<organism evidence="8 9">
    <name type="scientific">Lentinula detonsa</name>
    <dbReference type="NCBI Taxonomy" id="2804962"/>
    <lineage>
        <taxon>Eukaryota</taxon>
        <taxon>Fungi</taxon>
        <taxon>Dikarya</taxon>
        <taxon>Basidiomycota</taxon>
        <taxon>Agaricomycotina</taxon>
        <taxon>Agaricomycetes</taxon>
        <taxon>Agaricomycetidae</taxon>
        <taxon>Agaricales</taxon>
        <taxon>Marasmiineae</taxon>
        <taxon>Omphalotaceae</taxon>
        <taxon>Lentinula</taxon>
    </lineage>
</organism>
<protein>
    <recommendedName>
        <fullName evidence="7">Prolyl 4-hydroxylase alpha subunit domain-containing protein</fullName>
    </recommendedName>
</protein>
<dbReference type="InterPro" id="IPR045054">
    <property type="entry name" value="P4HA-like"/>
</dbReference>
<evidence type="ECO:0000256" key="1">
    <source>
        <dbReference type="ARBA" id="ARBA00001961"/>
    </source>
</evidence>
<sequence>MSATFNLPQVPSTRPSVSYIDFASTPLAKWYSGSYALVVDNLFSPQECEDLIALAESTESEDGKGWQPAKIQGGPSPTDQILNTRYRHNDRILRFDHDAAKEIYERVLPIVENDIGTIKEGSKWGRIVGGGNGDQVRGTWNLVGLNERLSFLRYGPGHFFKEHFDGRLDLPDGRKSRVTIQIYLNGSDTATLEGGATRFWDPGYWDPKGAIVDFQPKFLDVVPKTGSALIFQQRGLYHSGETVQEGLKYTMRTDFMFEQIFTSN</sequence>
<evidence type="ECO:0000256" key="4">
    <source>
        <dbReference type="ARBA" id="ARBA00023002"/>
    </source>
</evidence>
<dbReference type="GO" id="GO:0004656">
    <property type="term" value="F:procollagen-proline 4-dioxygenase activity"/>
    <property type="evidence" value="ECO:0007669"/>
    <property type="project" value="TreeGrafter"/>
</dbReference>
<dbReference type="Proteomes" id="UP001142393">
    <property type="component" value="Unassembled WGS sequence"/>
</dbReference>
<dbReference type="InterPro" id="IPR044862">
    <property type="entry name" value="Pro_4_hyd_alph_FE2OG_OXY"/>
</dbReference>
<evidence type="ECO:0000256" key="2">
    <source>
        <dbReference type="ARBA" id="ARBA00022723"/>
    </source>
</evidence>
<keyword evidence="2" id="KW-0479">Metal-binding</keyword>
<evidence type="ECO:0000256" key="3">
    <source>
        <dbReference type="ARBA" id="ARBA00022964"/>
    </source>
</evidence>
<evidence type="ECO:0000313" key="8">
    <source>
        <dbReference type="EMBL" id="KAJ3739796.1"/>
    </source>
</evidence>
<name>A0A9W8NS15_9AGAR</name>
<feature type="domain" description="Prolyl 4-hydroxylase alpha subunit" evidence="7">
    <location>
        <begin position="34"/>
        <end position="256"/>
    </location>
</feature>
<keyword evidence="4" id="KW-0560">Oxidoreductase</keyword>
<dbReference type="GO" id="GO:0005506">
    <property type="term" value="F:iron ion binding"/>
    <property type="evidence" value="ECO:0007669"/>
    <property type="project" value="InterPro"/>
</dbReference>
<dbReference type="SUPFAM" id="SSF51197">
    <property type="entry name" value="Clavaminate synthase-like"/>
    <property type="match status" value="1"/>
</dbReference>
<dbReference type="Gene3D" id="2.60.120.620">
    <property type="entry name" value="q2cbj1_9rhob like domain"/>
    <property type="match status" value="1"/>
</dbReference>
<accession>A0A9W8NS15</accession>
<dbReference type="SMART" id="SM00702">
    <property type="entry name" value="P4Hc"/>
    <property type="match status" value="1"/>
</dbReference>
<keyword evidence="3" id="KW-0223">Dioxygenase</keyword>
<dbReference type="GO" id="GO:0005783">
    <property type="term" value="C:endoplasmic reticulum"/>
    <property type="evidence" value="ECO:0007669"/>
    <property type="project" value="TreeGrafter"/>
</dbReference>
<comment type="cofactor">
    <cofactor evidence="1">
        <name>L-ascorbate</name>
        <dbReference type="ChEBI" id="CHEBI:38290"/>
    </cofactor>
</comment>
<dbReference type="InterPro" id="IPR006620">
    <property type="entry name" value="Pro_4_hyd_alph"/>
</dbReference>
<reference evidence="8 9" key="1">
    <citation type="journal article" date="2023" name="Proc. Natl. Acad. Sci. U.S.A.">
        <title>A global phylogenomic analysis of the shiitake genus Lentinula.</title>
        <authorList>
            <person name="Sierra-Patev S."/>
            <person name="Min B."/>
            <person name="Naranjo-Ortiz M."/>
            <person name="Looney B."/>
            <person name="Konkel Z."/>
            <person name="Slot J.C."/>
            <person name="Sakamoto Y."/>
            <person name="Steenwyk J.L."/>
            <person name="Rokas A."/>
            <person name="Carro J."/>
            <person name="Camarero S."/>
            <person name="Ferreira P."/>
            <person name="Molpeceres G."/>
            <person name="Ruiz-Duenas F.J."/>
            <person name="Serrano A."/>
            <person name="Henrissat B."/>
            <person name="Drula E."/>
            <person name="Hughes K.W."/>
            <person name="Mata J.L."/>
            <person name="Ishikawa N.K."/>
            <person name="Vargas-Isla R."/>
            <person name="Ushijima S."/>
            <person name="Smith C.A."/>
            <person name="Donoghue J."/>
            <person name="Ahrendt S."/>
            <person name="Andreopoulos W."/>
            <person name="He G."/>
            <person name="LaButti K."/>
            <person name="Lipzen A."/>
            <person name="Ng V."/>
            <person name="Riley R."/>
            <person name="Sandor L."/>
            <person name="Barry K."/>
            <person name="Martinez A.T."/>
            <person name="Xiao Y."/>
            <person name="Gibbons J.G."/>
            <person name="Terashima K."/>
            <person name="Grigoriev I.V."/>
            <person name="Hibbett D."/>
        </authorList>
    </citation>
    <scope>NUCLEOTIDE SEQUENCE [LARGE SCALE GENOMIC DNA]</scope>
    <source>
        <strain evidence="8 9">TFB7810</strain>
    </source>
</reference>
<evidence type="ECO:0000259" key="7">
    <source>
        <dbReference type="SMART" id="SM00702"/>
    </source>
</evidence>
<evidence type="ECO:0000256" key="5">
    <source>
        <dbReference type="ARBA" id="ARBA00023004"/>
    </source>
</evidence>
<keyword evidence="5" id="KW-0408">Iron</keyword>